<feature type="region of interest" description="Disordered" evidence="7">
    <location>
        <begin position="1"/>
        <end position="46"/>
    </location>
</feature>
<evidence type="ECO:0000313" key="9">
    <source>
        <dbReference type="EMBL" id="KAJ8984242.1"/>
    </source>
</evidence>
<sequence length="157" mass="17807">MKSSTHSSKSTSSSSISSKQKKDVKDRDKRKSQTETNLSEKGSPSKDSKLYAGIGYDSIRIYAEQSTYEPLTEEVCNPLAEDINYKLRYIIHDALLKAKLSGRDVILSRDIDETFQNLSIERIYGAPVNPNWVPFGDQNLLYLDDTKINLIEIAEKR</sequence>
<evidence type="ECO:0000256" key="4">
    <source>
        <dbReference type="ARBA" id="ARBA00023163"/>
    </source>
</evidence>
<protein>
    <recommendedName>
        <fullName evidence="6">Transcription initiation factor TFIID subunit 6</fullName>
    </recommendedName>
</protein>
<evidence type="ECO:0000256" key="5">
    <source>
        <dbReference type="ARBA" id="ARBA00023242"/>
    </source>
</evidence>
<accession>A0ABQ9K2M3</accession>
<comment type="caution">
    <text evidence="9">The sequence shown here is derived from an EMBL/GenBank/DDBJ whole genome shotgun (WGS) entry which is preliminary data.</text>
</comment>
<name>A0ABQ9K2M3_9CUCU</name>
<organism evidence="9 10">
    <name type="scientific">Molorchus minor</name>
    <dbReference type="NCBI Taxonomy" id="1323400"/>
    <lineage>
        <taxon>Eukaryota</taxon>
        <taxon>Metazoa</taxon>
        <taxon>Ecdysozoa</taxon>
        <taxon>Arthropoda</taxon>
        <taxon>Hexapoda</taxon>
        <taxon>Insecta</taxon>
        <taxon>Pterygota</taxon>
        <taxon>Neoptera</taxon>
        <taxon>Endopterygota</taxon>
        <taxon>Coleoptera</taxon>
        <taxon>Polyphaga</taxon>
        <taxon>Cucujiformia</taxon>
        <taxon>Chrysomeloidea</taxon>
        <taxon>Cerambycidae</taxon>
        <taxon>Lamiinae</taxon>
        <taxon>Monochamini</taxon>
        <taxon>Molorchus</taxon>
    </lineage>
</organism>
<proteinExistence type="inferred from homology"/>
<dbReference type="PANTHER" id="PTHR10221">
    <property type="entry name" value="TRANSCRIPTION INITIATION FACTOR TFIID SUBUNIT 6"/>
    <property type="match status" value="1"/>
</dbReference>
<dbReference type="InterPro" id="IPR009072">
    <property type="entry name" value="Histone-fold"/>
</dbReference>
<evidence type="ECO:0000256" key="7">
    <source>
        <dbReference type="SAM" id="MobiDB-lite"/>
    </source>
</evidence>
<reference evidence="9" key="1">
    <citation type="journal article" date="2023" name="Insect Mol. Biol.">
        <title>Genome sequencing provides insights into the evolution of gene families encoding plant cell wall-degrading enzymes in longhorned beetles.</title>
        <authorList>
            <person name="Shin N.R."/>
            <person name="Okamura Y."/>
            <person name="Kirsch R."/>
            <person name="Pauchet Y."/>
        </authorList>
    </citation>
    <scope>NUCLEOTIDE SEQUENCE</scope>
    <source>
        <strain evidence="9">MMC_N1</strain>
    </source>
</reference>
<dbReference type="InterPro" id="IPR004823">
    <property type="entry name" value="TAF_TATA-bd_Histone-like_dom"/>
</dbReference>
<keyword evidence="10" id="KW-1185">Reference proteome</keyword>
<comment type="similarity">
    <text evidence="2">Belongs to the TAF6 family.</text>
</comment>
<feature type="compositionally biased region" description="Basic and acidic residues" evidence="7">
    <location>
        <begin position="20"/>
        <end position="33"/>
    </location>
</feature>
<evidence type="ECO:0000259" key="8">
    <source>
        <dbReference type="Pfam" id="PF02969"/>
    </source>
</evidence>
<keyword evidence="4" id="KW-0804">Transcription</keyword>
<evidence type="ECO:0000256" key="1">
    <source>
        <dbReference type="ARBA" id="ARBA00004123"/>
    </source>
</evidence>
<evidence type="ECO:0000256" key="6">
    <source>
        <dbReference type="ARBA" id="ARBA00040091"/>
    </source>
</evidence>
<dbReference type="PANTHER" id="PTHR10221:SF9">
    <property type="entry name" value="TRANSCRIPTION INITIATION FACTOR TFIID SUBUNIT 6"/>
    <property type="match status" value="1"/>
</dbReference>
<feature type="domain" description="TATA box binding protein associated factor (TAF) histone-like fold" evidence="8">
    <location>
        <begin position="57"/>
        <end position="114"/>
    </location>
</feature>
<feature type="compositionally biased region" description="Low complexity" evidence="7">
    <location>
        <begin position="1"/>
        <end position="18"/>
    </location>
</feature>
<dbReference type="InterPro" id="IPR037796">
    <property type="entry name" value="TAF6"/>
</dbReference>
<keyword evidence="3" id="KW-0805">Transcription regulation</keyword>
<dbReference type="Gene3D" id="1.10.20.10">
    <property type="entry name" value="Histone, subunit A"/>
    <property type="match status" value="1"/>
</dbReference>
<dbReference type="EMBL" id="JAPWTJ010000043">
    <property type="protein sequence ID" value="KAJ8984242.1"/>
    <property type="molecule type" value="Genomic_DNA"/>
</dbReference>
<evidence type="ECO:0000256" key="2">
    <source>
        <dbReference type="ARBA" id="ARBA00007688"/>
    </source>
</evidence>
<evidence type="ECO:0000313" key="10">
    <source>
        <dbReference type="Proteomes" id="UP001162164"/>
    </source>
</evidence>
<dbReference type="Proteomes" id="UP001162164">
    <property type="component" value="Unassembled WGS sequence"/>
</dbReference>
<gene>
    <name evidence="9" type="ORF">NQ317_007474</name>
</gene>
<dbReference type="SUPFAM" id="SSF47113">
    <property type="entry name" value="Histone-fold"/>
    <property type="match status" value="1"/>
</dbReference>
<comment type="subcellular location">
    <subcellularLocation>
        <location evidence="1">Nucleus</location>
    </subcellularLocation>
</comment>
<keyword evidence="5" id="KW-0539">Nucleus</keyword>
<evidence type="ECO:0000256" key="3">
    <source>
        <dbReference type="ARBA" id="ARBA00023015"/>
    </source>
</evidence>
<dbReference type="Pfam" id="PF02969">
    <property type="entry name" value="TAF"/>
    <property type="match status" value="1"/>
</dbReference>